<accession>M3CXL1</accession>
<sequence length="60" mass="6355">MPCRSTRSSRPGEALVELGAPQTVETLGAGVALFQQPGLTQYREMAAEGRLGDRHVEASA</sequence>
<keyword evidence="2" id="KW-1185">Reference proteome</keyword>
<protein>
    <submittedName>
        <fullName evidence="1">Uncharacterized protein</fullName>
    </submittedName>
</protein>
<gene>
    <name evidence="1" type="ORF">H114_30637</name>
</gene>
<name>M3CXL1_STREZ</name>
<comment type="caution">
    <text evidence="1">The sequence shown here is derived from an EMBL/GenBank/DDBJ whole genome shotgun (WGS) entry which is preliminary data.</text>
</comment>
<dbReference type="Proteomes" id="UP000011732">
    <property type="component" value="Unassembled WGS sequence"/>
</dbReference>
<proteinExistence type="predicted"/>
<dbReference type="EMBL" id="AOHP01000160">
    <property type="protein sequence ID" value="EMF22265.1"/>
    <property type="molecule type" value="Genomic_DNA"/>
</dbReference>
<evidence type="ECO:0000313" key="1">
    <source>
        <dbReference type="EMBL" id="EMF22265.1"/>
    </source>
</evidence>
<evidence type="ECO:0000313" key="2">
    <source>
        <dbReference type="Proteomes" id="UP000011732"/>
    </source>
</evidence>
<dbReference type="AlphaFoldDB" id="M3CXL1"/>
<organism evidence="1 2">
    <name type="scientific">Streptomyces gancidicus BKS 13-15</name>
    <dbReference type="NCBI Taxonomy" id="1284664"/>
    <lineage>
        <taxon>Bacteria</taxon>
        <taxon>Bacillati</taxon>
        <taxon>Actinomycetota</taxon>
        <taxon>Actinomycetes</taxon>
        <taxon>Kitasatosporales</taxon>
        <taxon>Streptomycetaceae</taxon>
        <taxon>Streptomyces</taxon>
        <taxon>Streptomyces pseudogriseolus group</taxon>
    </lineage>
</organism>
<reference evidence="1 2" key="1">
    <citation type="journal article" date="2013" name="Genome Announc.">
        <title>Draft Genome Sequence of Streptomyces gancidicus Strain BKS 13-15.</title>
        <authorList>
            <person name="Kumar S."/>
            <person name="Kaur N."/>
            <person name="Singh N.K."/>
            <person name="Raghava G.P."/>
            <person name="Mayilraj S."/>
        </authorList>
    </citation>
    <scope>NUCLEOTIDE SEQUENCE [LARGE SCALE GENOMIC DNA]</scope>
    <source>
        <strain evidence="1 2">BKS 13-15</strain>
    </source>
</reference>